<dbReference type="Proteomes" id="UP000499080">
    <property type="component" value="Unassembled WGS sequence"/>
</dbReference>
<evidence type="ECO:0000313" key="3">
    <source>
        <dbReference type="EMBL" id="GBN80617.1"/>
    </source>
</evidence>
<comment type="caution">
    <text evidence="3">The sequence shown here is derived from an EMBL/GenBank/DDBJ whole genome shotgun (WGS) entry which is preliminary data.</text>
</comment>
<keyword evidence="5" id="KW-1185">Reference proteome</keyword>
<evidence type="ECO:0000313" key="5">
    <source>
        <dbReference type="Proteomes" id="UP000499080"/>
    </source>
</evidence>
<reference evidence="3 5" key="1">
    <citation type="journal article" date="2019" name="Sci. Rep.">
        <title>Orb-weaving spider Araneus ventricosus genome elucidates the spidroin gene catalogue.</title>
        <authorList>
            <person name="Kono N."/>
            <person name="Nakamura H."/>
            <person name="Ohtoshi R."/>
            <person name="Moran D.A.P."/>
            <person name="Shinohara A."/>
            <person name="Yoshida Y."/>
            <person name="Fujiwara M."/>
            <person name="Mori M."/>
            <person name="Tomita M."/>
            <person name="Arakawa K."/>
        </authorList>
    </citation>
    <scope>NUCLEOTIDE SEQUENCE [LARGE SCALE GENOMIC DNA]</scope>
</reference>
<evidence type="ECO:0000256" key="1">
    <source>
        <dbReference type="SAM" id="MobiDB-lite"/>
    </source>
</evidence>
<name>A0A4Y2RXY9_ARAVE</name>
<protein>
    <submittedName>
        <fullName evidence="3">Uncharacterized protein</fullName>
    </submittedName>
</protein>
<keyword evidence="2" id="KW-0812">Transmembrane</keyword>
<feature type="transmembrane region" description="Helical" evidence="2">
    <location>
        <begin position="7"/>
        <end position="25"/>
    </location>
</feature>
<keyword evidence="2" id="KW-1133">Transmembrane helix</keyword>
<organism evidence="3 5">
    <name type="scientific">Araneus ventricosus</name>
    <name type="common">Orbweaver spider</name>
    <name type="synonym">Epeira ventricosa</name>
    <dbReference type="NCBI Taxonomy" id="182803"/>
    <lineage>
        <taxon>Eukaryota</taxon>
        <taxon>Metazoa</taxon>
        <taxon>Ecdysozoa</taxon>
        <taxon>Arthropoda</taxon>
        <taxon>Chelicerata</taxon>
        <taxon>Arachnida</taxon>
        <taxon>Araneae</taxon>
        <taxon>Araneomorphae</taxon>
        <taxon>Entelegynae</taxon>
        <taxon>Araneoidea</taxon>
        <taxon>Araneidae</taxon>
        <taxon>Araneus</taxon>
    </lineage>
</organism>
<feature type="region of interest" description="Disordered" evidence="1">
    <location>
        <begin position="225"/>
        <end position="248"/>
    </location>
</feature>
<keyword evidence="2" id="KW-0472">Membrane</keyword>
<evidence type="ECO:0000313" key="4">
    <source>
        <dbReference type="EMBL" id="GBN80618.1"/>
    </source>
</evidence>
<accession>A0A4Y2RXY9</accession>
<dbReference type="AlphaFoldDB" id="A0A4Y2RXY9"/>
<feature type="region of interest" description="Disordered" evidence="1">
    <location>
        <begin position="135"/>
        <end position="157"/>
    </location>
</feature>
<evidence type="ECO:0000256" key="2">
    <source>
        <dbReference type="SAM" id="Phobius"/>
    </source>
</evidence>
<sequence length="343" mass="39744">MDLPKVIAWMTAIPWLWIMIKFVVFGDLFDMIPLIVFGYLLVMLNRAIENENRNVLKTKKDKLQMKRDAFSQTEVHQCEEKCTQTVHETNNASTQVEKIQFLETSTQAAVIQRDACTQIDQNEFSIKSSEIMSKSMQDKDVQTSLRVPENKESQTSSYLLSDKEVQTEIIPKETTKVFVPLKKQKPKPNIPLTKEFLKYHQNKHTLQRRKIKFKPKLEKISEVDENEPGISKMPSYDELVSPPSSSDKSIVTKNNCKNFVLHEVDEDEKKSDLDMMSSHEELELQVSSLNESIIAPNSLFLPGDSFNDDHPVIVQHEKKCRKKQTKGSFFKKKFTNLKKLFKK</sequence>
<dbReference type="EMBL" id="BGPR01018970">
    <property type="protein sequence ID" value="GBN80618.1"/>
    <property type="molecule type" value="Genomic_DNA"/>
</dbReference>
<gene>
    <name evidence="3" type="ORF">AVEN_182055_1</name>
    <name evidence="4" type="ORF">AVEN_251338_1</name>
</gene>
<proteinExistence type="predicted"/>
<dbReference type="EMBL" id="BGPR01018969">
    <property type="protein sequence ID" value="GBN80617.1"/>
    <property type="molecule type" value="Genomic_DNA"/>
</dbReference>